<dbReference type="Proteomes" id="UP000694892">
    <property type="component" value="Chromosome 4L"/>
</dbReference>
<dbReference type="AlphaFoldDB" id="A0A974D679"/>
<proteinExistence type="predicted"/>
<reference evidence="2" key="1">
    <citation type="journal article" date="2016" name="Nature">
        <title>Genome evolution in the allotetraploid frog Xenopus laevis.</title>
        <authorList>
            <person name="Session A.M."/>
            <person name="Uno Y."/>
            <person name="Kwon T."/>
            <person name="Chapman J.A."/>
            <person name="Toyoda A."/>
            <person name="Takahashi S."/>
            <person name="Fukui A."/>
            <person name="Hikosaka A."/>
            <person name="Suzuki A."/>
            <person name="Kondo M."/>
            <person name="van Heeringen S.J."/>
            <person name="Quigley I."/>
            <person name="Heinz S."/>
            <person name="Ogino H."/>
            <person name="Ochi H."/>
            <person name="Hellsten U."/>
            <person name="Lyons J.B."/>
            <person name="Simakov O."/>
            <person name="Putnam N."/>
            <person name="Stites J."/>
            <person name="Kuroki Y."/>
            <person name="Tanaka T."/>
            <person name="Michiue T."/>
            <person name="Watanabe M."/>
            <person name="Bogdanovic O."/>
            <person name="Lister R."/>
            <person name="Georgiou G."/>
            <person name="Paranjpe S.S."/>
            <person name="van Kruijsbergen I."/>
            <person name="Shu S."/>
            <person name="Carlson J."/>
            <person name="Kinoshita T."/>
            <person name="Ohta Y."/>
            <person name="Mawaribuchi S."/>
            <person name="Jenkins J."/>
            <person name="Grimwood J."/>
            <person name="Schmutz J."/>
            <person name="Mitros T."/>
            <person name="Mozaffari S.V."/>
            <person name="Suzuki Y."/>
            <person name="Haramoto Y."/>
            <person name="Yamamoto T.S."/>
            <person name="Takagi C."/>
            <person name="Heald R."/>
            <person name="Miller K."/>
            <person name="Haudenschild C."/>
            <person name="Kitzman J."/>
            <person name="Nakayama T."/>
            <person name="Izutsu Y."/>
            <person name="Robert J."/>
            <person name="Fortriede J."/>
            <person name="Burns K."/>
            <person name="Lotay V."/>
            <person name="Karimi K."/>
            <person name="Yasuoka Y."/>
            <person name="Dichmann D.S."/>
            <person name="Flajnik M.F."/>
            <person name="Houston D.W."/>
            <person name="Shendure J."/>
            <person name="DuPasquier L."/>
            <person name="Vize P.D."/>
            <person name="Zorn A.M."/>
            <person name="Ito M."/>
            <person name="Marcotte E.M."/>
            <person name="Wallingford J.B."/>
            <person name="Ito Y."/>
            <person name="Asashima M."/>
            <person name="Ueno N."/>
            <person name="Matsuda Y."/>
            <person name="Veenstra G.J."/>
            <person name="Fujiyama A."/>
            <person name="Harland R.M."/>
            <person name="Taira M."/>
            <person name="Rokhsar D.S."/>
        </authorList>
    </citation>
    <scope>NUCLEOTIDE SEQUENCE [LARGE SCALE GENOMIC DNA]</scope>
    <source>
        <strain evidence="2">J</strain>
    </source>
</reference>
<evidence type="ECO:0000313" key="1">
    <source>
        <dbReference type="EMBL" id="OCT84941.1"/>
    </source>
</evidence>
<dbReference type="EMBL" id="CM004472">
    <property type="protein sequence ID" value="OCT84941.1"/>
    <property type="molecule type" value="Genomic_DNA"/>
</dbReference>
<organism evidence="1 2">
    <name type="scientific">Xenopus laevis</name>
    <name type="common">African clawed frog</name>
    <dbReference type="NCBI Taxonomy" id="8355"/>
    <lineage>
        <taxon>Eukaryota</taxon>
        <taxon>Metazoa</taxon>
        <taxon>Chordata</taxon>
        <taxon>Craniata</taxon>
        <taxon>Vertebrata</taxon>
        <taxon>Euteleostomi</taxon>
        <taxon>Amphibia</taxon>
        <taxon>Batrachia</taxon>
        <taxon>Anura</taxon>
        <taxon>Pipoidea</taxon>
        <taxon>Pipidae</taxon>
        <taxon>Xenopodinae</taxon>
        <taxon>Xenopus</taxon>
        <taxon>Xenopus</taxon>
    </lineage>
</organism>
<accession>A0A974D679</accession>
<sequence>MRDTVRIELPFFEHNKVNISFAVSNMRQVVPLLFFEKDVASCPSLLPLQIISHLNEAVISCPAATGKNHEAEVSRHRPH</sequence>
<name>A0A974D679_XENLA</name>
<evidence type="ECO:0000313" key="2">
    <source>
        <dbReference type="Proteomes" id="UP000694892"/>
    </source>
</evidence>
<gene>
    <name evidence="1" type="ORF">XELAEV_18023101mg</name>
</gene>
<protein>
    <submittedName>
        <fullName evidence="1">Uncharacterized protein</fullName>
    </submittedName>
</protein>